<feature type="domain" description="DNA replication factor Cdt1 C-terminal" evidence="3">
    <location>
        <begin position="224"/>
        <end position="322"/>
    </location>
</feature>
<keyword evidence="2" id="KW-0131">Cell cycle</keyword>
<dbReference type="AlphaFoldDB" id="A0A9P4VSR7"/>
<evidence type="ECO:0000259" key="3">
    <source>
        <dbReference type="Pfam" id="PF16679"/>
    </source>
</evidence>
<organism evidence="4 5">
    <name type="scientific">Patellaria atrata CBS 101060</name>
    <dbReference type="NCBI Taxonomy" id="1346257"/>
    <lineage>
        <taxon>Eukaryota</taxon>
        <taxon>Fungi</taxon>
        <taxon>Dikarya</taxon>
        <taxon>Ascomycota</taxon>
        <taxon>Pezizomycotina</taxon>
        <taxon>Dothideomycetes</taxon>
        <taxon>Dothideomycetes incertae sedis</taxon>
        <taxon>Patellariales</taxon>
        <taxon>Patellariaceae</taxon>
        <taxon>Patellaria</taxon>
    </lineage>
</organism>
<dbReference type="Gene3D" id="1.10.10.1420">
    <property type="entry name" value="DNA replication factor Cdt1, C-terminal WH domain"/>
    <property type="match status" value="1"/>
</dbReference>
<feature type="non-terminal residue" evidence="4">
    <location>
        <position position="1"/>
    </location>
</feature>
<accession>A0A9P4VSR7</accession>
<name>A0A9P4VSR7_9PEZI</name>
<dbReference type="OrthoDB" id="341730at2759"/>
<feature type="non-terminal residue" evidence="4">
    <location>
        <position position="331"/>
    </location>
</feature>
<evidence type="ECO:0000313" key="4">
    <source>
        <dbReference type="EMBL" id="KAF2840147.1"/>
    </source>
</evidence>
<dbReference type="Pfam" id="PF26121">
    <property type="entry name" value="HTH_CDT1"/>
    <property type="match status" value="1"/>
</dbReference>
<evidence type="ECO:0000256" key="1">
    <source>
        <dbReference type="ARBA" id="ARBA00008356"/>
    </source>
</evidence>
<dbReference type="EMBL" id="MU006093">
    <property type="protein sequence ID" value="KAF2840147.1"/>
    <property type="molecule type" value="Genomic_DNA"/>
</dbReference>
<comment type="similarity">
    <text evidence="1">Belongs to the Cdt1 family.</text>
</comment>
<dbReference type="InterPro" id="IPR038090">
    <property type="entry name" value="Cdt1_C_WH_dom_sf"/>
</dbReference>
<evidence type="ECO:0000313" key="5">
    <source>
        <dbReference type="Proteomes" id="UP000799429"/>
    </source>
</evidence>
<protein>
    <recommendedName>
        <fullName evidence="3">DNA replication factor Cdt1 C-terminal domain-containing protein</fullName>
    </recommendedName>
</protein>
<comment type="caution">
    <text evidence="4">The sequence shown here is derived from an EMBL/GenBank/DDBJ whole genome shotgun (WGS) entry which is preliminary data.</text>
</comment>
<dbReference type="Proteomes" id="UP000799429">
    <property type="component" value="Unassembled WGS sequence"/>
</dbReference>
<sequence length="331" mass="35548">PAYASEDESTELPHELQNLLSLHASFLTSLSLHYAHNGTATPVDLNTLMPSISKLWRKRRVLLLDLRRTLHILQTASSNPRNPAVAQAANLKLADYGRGKICLEMSVQRNPGLRSGHIDENALNALFTKGLMQTWTSWRSSPSHAASPAEDFVAQLPLAPITVCASIAKVRPLLQKGQQRLEDLKTSTAQLKASETAKRDALQQTSMNTQNKTPAALQNRATALLDRILAKQSALAFAPAGPNKEQQERAAALHRVEEVVGVLGLLAAGKGTGLGRVSFGMQALCQAVQGSVRNSISVEEAGRVVRVIADEVAPGFVKLVRTGSVVGVVIS</sequence>
<keyword evidence="5" id="KW-1185">Reference proteome</keyword>
<proteinExistence type="inferred from homology"/>
<reference evidence="4" key="1">
    <citation type="journal article" date="2020" name="Stud. Mycol.">
        <title>101 Dothideomycetes genomes: a test case for predicting lifestyles and emergence of pathogens.</title>
        <authorList>
            <person name="Haridas S."/>
            <person name="Albert R."/>
            <person name="Binder M."/>
            <person name="Bloem J."/>
            <person name="Labutti K."/>
            <person name="Salamov A."/>
            <person name="Andreopoulos B."/>
            <person name="Baker S."/>
            <person name="Barry K."/>
            <person name="Bills G."/>
            <person name="Bluhm B."/>
            <person name="Cannon C."/>
            <person name="Castanera R."/>
            <person name="Culley D."/>
            <person name="Daum C."/>
            <person name="Ezra D."/>
            <person name="Gonzalez J."/>
            <person name="Henrissat B."/>
            <person name="Kuo A."/>
            <person name="Liang C."/>
            <person name="Lipzen A."/>
            <person name="Lutzoni F."/>
            <person name="Magnuson J."/>
            <person name="Mondo S."/>
            <person name="Nolan M."/>
            <person name="Ohm R."/>
            <person name="Pangilinan J."/>
            <person name="Park H.-J."/>
            <person name="Ramirez L."/>
            <person name="Alfaro M."/>
            <person name="Sun H."/>
            <person name="Tritt A."/>
            <person name="Yoshinaga Y."/>
            <person name="Zwiers L.-H."/>
            <person name="Turgeon B."/>
            <person name="Goodwin S."/>
            <person name="Spatafora J."/>
            <person name="Crous P."/>
            <person name="Grigoriev I."/>
        </authorList>
    </citation>
    <scope>NUCLEOTIDE SEQUENCE</scope>
    <source>
        <strain evidence="4">CBS 101060</strain>
    </source>
</reference>
<gene>
    <name evidence="4" type="ORF">M501DRAFT_918368</name>
</gene>
<dbReference type="InterPro" id="IPR032054">
    <property type="entry name" value="Cdt1_C"/>
</dbReference>
<dbReference type="Pfam" id="PF16679">
    <property type="entry name" value="CDT1_C"/>
    <property type="match status" value="1"/>
</dbReference>
<evidence type="ECO:0000256" key="2">
    <source>
        <dbReference type="ARBA" id="ARBA00023306"/>
    </source>
</evidence>